<dbReference type="AlphaFoldDB" id="A0A833HLJ8"/>
<evidence type="ECO:0000256" key="2">
    <source>
        <dbReference type="ARBA" id="ARBA00024867"/>
    </source>
</evidence>
<dbReference type="OrthoDB" id="9788446at2"/>
<comment type="function">
    <text evidence="2">May play the central regulatory role in sporulation. It may be an element of the effector pathway responsible for the activation of sporulation genes in response to nutritional stress. Spo0A may act in concert with spo0H (a sigma factor) to control the expression of some genes that are critical to the sporulation process.</text>
</comment>
<dbReference type="SMART" id="SM00448">
    <property type="entry name" value="REC"/>
    <property type="match status" value="1"/>
</dbReference>
<feature type="domain" description="HDOD" evidence="5">
    <location>
        <begin position="140"/>
        <end position="336"/>
    </location>
</feature>
<dbReference type="PANTHER" id="PTHR33525:SF3">
    <property type="entry name" value="RIBONUCLEASE Y"/>
    <property type="match status" value="1"/>
</dbReference>
<dbReference type="PANTHER" id="PTHR33525">
    <property type="match status" value="1"/>
</dbReference>
<sequence length="397" mass="45736">MNKNILFVDDEEQILKSLRRVFNNSKYNIFTANGGEEALIILNSEKIDLLVTDVIMSGISGYQLLEKAKDRFPSTIRLVLSGHMDEGTLLKIKRSSLAKLYLLKPWKNQELVNTIEQIFKVEDLLKNKKLLELINKIDCLPTPEKIYDKVNSLIKQDADMKVIAEVIERDPSIAAKILEIVNSSFYGIQTGSIKQAIIYLGLTNVQNIILSTSTFKALEGIKNMQFHRDIKMIWTHSAITNKILSFLYSRLLHKKIPDTCAVAGLLHDIGKVILLNNFTDEYLKVTSGIKNNQDAFYYFEEMEFLEPSHQEIGGFLLNWWELPHPIVESALFHHNPFDELVINKELVSLVHIADIYSWSIICKCHQKEIDEKVLKLFNITMESCDQLIKEIKFDTYR</sequence>
<evidence type="ECO:0000256" key="1">
    <source>
        <dbReference type="ARBA" id="ARBA00018672"/>
    </source>
</evidence>
<dbReference type="PROSITE" id="PS50110">
    <property type="entry name" value="RESPONSE_REGULATORY"/>
    <property type="match status" value="1"/>
</dbReference>
<evidence type="ECO:0000313" key="6">
    <source>
        <dbReference type="EMBL" id="KAB3525935.1"/>
    </source>
</evidence>
<accession>A0A833HLJ8</accession>
<dbReference type="GO" id="GO:0000160">
    <property type="term" value="P:phosphorelay signal transduction system"/>
    <property type="evidence" value="ECO:0007669"/>
    <property type="project" value="InterPro"/>
</dbReference>
<dbReference type="Gene3D" id="3.40.50.2300">
    <property type="match status" value="1"/>
</dbReference>
<evidence type="ECO:0000313" key="7">
    <source>
        <dbReference type="Proteomes" id="UP000465601"/>
    </source>
</evidence>
<dbReference type="Pfam" id="PF00072">
    <property type="entry name" value="Response_reg"/>
    <property type="match status" value="1"/>
</dbReference>
<dbReference type="RefSeq" id="WP_151867069.1">
    <property type="nucleotide sequence ID" value="NZ_WBZB01000055.1"/>
</dbReference>
<keyword evidence="7" id="KW-1185">Reference proteome</keyword>
<proteinExistence type="predicted"/>
<evidence type="ECO:0000259" key="4">
    <source>
        <dbReference type="PROSITE" id="PS50110"/>
    </source>
</evidence>
<feature type="domain" description="Response regulatory" evidence="4">
    <location>
        <begin position="4"/>
        <end position="119"/>
    </location>
</feature>
<keyword evidence="3" id="KW-0597">Phosphoprotein</keyword>
<dbReference type="CDD" id="cd17569">
    <property type="entry name" value="REC_HupR-like"/>
    <property type="match status" value="1"/>
</dbReference>
<dbReference type="InterPro" id="IPR013976">
    <property type="entry name" value="HDOD"/>
</dbReference>
<feature type="modified residue" description="4-aspartylphosphate" evidence="3">
    <location>
        <position position="53"/>
    </location>
</feature>
<organism evidence="6 7">
    <name type="scientific">Alkaliphilus serpentinus</name>
    <dbReference type="NCBI Taxonomy" id="1482731"/>
    <lineage>
        <taxon>Bacteria</taxon>
        <taxon>Bacillati</taxon>
        <taxon>Bacillota</taxon>
        <taxon>Clostridia</taxon>
        <taxon>Peptostreptococcales</taxon>
        <taxon>Natronincolaceae</taxon>
        <taxon>Alkaliphilus</taxon>
    </lineage>
</organism>
<dbReference type="Gene3D" id="1.10.3210.10">
    <property type="entry name" value="Hypothetical protein af1432"/>
    <property type="match status" value="1"/>
</dbReference>
<reference evidence="6 7" key="1">
    <citation type="submission" date="2019-10" db="EMBL/GenBank/DDBJ databases">
        <title>Alkaliphilus serpentinus sp. nov. and Alkaliphilus pronyensis sp. nov., two novel anaerobic alkaliphilic species isolated from the serpentinized-hosted hydrothermal field of the Prony Bay (New Caledonia).</title>
        <authorList>
            <person name="Postec A."/>
        </authorList>
    </citation>
    <scope>NUCLEOTIDE SEQUENCE [LARGE SCALE GENOMIC DNA]</scope>
    <source>
        <strain evidence="6 7">LacT</strain>
    </source>
</reference>
<dbReference type="InterPro" id="IPR011006">
    <property type="entry name" value="CheY-like_superfamily"/>
</dbReference>
<dbReference type="EMBL" id="WBZB01000055">
    <property type="protein sequence ID" value="KAB3525935.1"/>
    <property type="molecule type" value="Genomic_DNA"/>
</dbReference>
<dbReference type="Proteomes" id="UP000465601">
    <property type="component" value="Unassembled WGS sequence"/>
</dbReference>
<name>A0A833HLJ8_9FIRM</name>
<evidence type="ECO:0000259" key="5">
    <source>
        <dbReference type="PROSITE" id="PS51833"/>
    </source>
</evidence>
<protein>
    <recommendedName>
        <fullName evidence="1">Stage 0 sporulation protein A homolog</fullName>
    </recommendedName>
</protein>
<gene>
    <name evidence="6" type="ORF">F8153_14480</name>
</gene>
<comment type="caution">
    <text evidence="6">The sequence shown here is derived from an EMBL/GenBank/DDBJ whole genome shotgun (WGS) entry which is preliminary data.</text>
</comment>
<dbReference type="CDD" id="cd00077">
    <property type="entry name" value="HDc"/>
    <property type="match status" value="1"/>
</dbReference>
<dbReference type="InterPro" id="IPR052340">
    <property type="entry name" value="RNase_Y/CdgJ"/>
</dbReference>
<dbReference type="PROSITE" id="PS51833">
    <property type="entry name" value="HDOD"/>
    <property type="match status" value="1"/>
</dbReference>
<dbReference type="InterPro" id="IPR001789">
    <property type="entry name" value="Sig_transdc_resp-reg_receiver"/>
</dbReference>
<dbReference type="Pfam" id="PF08668">
    <property type="entry name" value="HDOD"/>
    <property type="match status" value="1"/>
</dbReference>
<dbReference type="InterPro" id="IPR003607">
    <property type="entry name" value="HD/PDEase_dom"/>
</dbReference>
<evidence type="ECO:0000256" key="3">
    <source>
        <dbReference type="PROSITE-ProRule" id="PRU00169"/>
    </source>
</evidence>
<dbReference type="SUPFAM" id="SSF52172">
    <property type="entry name" value="CheY-like"/>
    <property type="match status" value="1"/>
</dbReference>
<dbReference type="SUPFAM" id="SSF109604">
    <property type="entry name" value="HD-domain/PDEase-like"/>
    <property type="match status" value="1"/>
</dbReference>